<evidence type="ECO:0000256" key="2">
    <source>
        <dbReference type="PROSITE-ProRule" id="PRU00235"/>
    </source>
</evidence>
<dbReference type="PROSITE" id="PS50800">
    <property type="entry name" value="SAP"/>
    <property type="match status" value="1"/>
</dbReference>
<feature type="repeat" description="RCC1" evidence="2">
    <location>
        <begin position="395"/>
        <end position="446"/>
    </location>
</feature>
<proteinExistence type="predicted"/>
<feature type="repeat" description="RCC1" evidence="2">
    <location>
        <begin position="278"/>
        <end position="332"/>
    </location>
</feature>
<feature type="domain" description="SAP" evidence="4">
    <location>
        <begin position="86"/>
        <end position="120"/>
    </location>
</feature>
<reference evidence="5" key="1">
    <citation type="submission" date="2013-12" db="EMBL/GenBank/DDBJ databases">
        <title>The Genome Sequence of Aphanomyces astaci APO3.</title>
        <authorList>
            <consortium name="The Broad Institute Genomics Platform"/>
            <person name="Russ C."/>
            <person name="Tyler B."/>
            <person name="van West P."/>
            <person name="Dieguez-Uribeondo J."/>
            <person name="Young S.K."/>
            <person name="Zeng Q."/>
            <person name="Gargeya S."/>
            <person name="Fitzgerald M."/>
            <person name="Abouelleil A."/>
            <person name="Alvarado L."/>
            <person name="Chapman S.B."/>
            <person name="Gainer-Dewar J."/>
            <person name="Goldberg J."/>
            <person name="Griggs A."/>
            <person name="Gujja S."/>
            <person name="Hansen M."/>
            <person name="Howarth C."/>
            <person name="Imamovic A."/>
            <person name="Ireland A."/>
            <person name="Larimer J."/>
            <person name="McCowan C."/>
            <person name="Murphy C."/>
            <person name="Pearson M."/>
            <person name="Poon T.W."/>
            <person name="Priest M."/>
            <person name="Roberts A."/>
            <person name="Saif S."/>
            <person name="Shea T."/>
            <person name="Sykes S."/>
            <person name="Wortman J."/>
            <person name="Nusbaum C."/>
            <person name="Birren B."/>
        </authorList>
    </citation>
    <scope>NUCLEOTIDE SEQUENCE [LARGE SCALE GENOMIC DNA]</scope>
    <source>
        <strain evidence="5">APO3</strain>
    </source>
</reference>
<evidence type="ECO:0000259" key="4">
    <source>
        <dbReference type="PROSITE" id="PS50800"/>
    </source>
</evidence>
<organism evidence="5">
    <name type="scientific">Aphanomyces astaci</name>
    <name type="common">Crayfish plague agent</name>
    <dbReference type="NCBI Taxonomy" id="112090"/>
    <lineage>
        <taxon>Eukaryota</taxon>
        <taxon>Sar</taxon>
        <taxon>Stramenopiles</taxon>
        <taxon>Oomycota</taxon>
        <taxon>Saprolegniomycetes</taxon>
        <taxon>Saprolegniales</taxon>
        <taxon>Verrucalvaceae</taxon>
        <taxon>Aphanomyces</taxon>
    </lineage>
</organism>
<dbReference type="Pfam" id="PF00415">
    <property type="entry name" value="RCC1"/>
    <property type="match status" value="1"/>
</dbReference>
<dbReference type="InterPro" id="IPR003034">
    <property type="entry name" value="SAP_dom"/>
</dbReference>
<name>W4H3Y0_APHAT</name>
<dbReference type="VEuPathDB" id="FungiDB:H257_01731"/>
<feature type="repeat" description="RCC1" evidence="2">
    <location>
        <begin position="146"/>
        <end position="197"/>
    </location>
</feature>
<feature type="compositionally biased region" description="Basic residues" evidence="3">
    <location>
        <begin position="35"/>
        <end position="45"/>
    </location>
</feature>
<dbReference type="SUPFAM" id="SSF50985">
    <property type="entry name" value="RCC1/BLIP-II"/>
    <property type="match status" value="2"/>
</dbReference>
<evidence type="ECO:0000256" key="3">
    <source>
        <dbReference type="SAM" id="MobiDB-lite"/>
    </source>
</evidence>
<keyword evidence="1" id="KW-0677">Repeat</keyword>
<accession>W4H3Y0</accession>
<feature type="repeat" description="RCC1" evidence="2">
    <location>
        <begin position="462"/>
        <end position="515"/>
    </location>
</feature>
<evidence type="ECO:0000256" key="1">
    <source>
        <dbReference type="ARBA" id="ARBA00022737"/>
    </source>
</evidence>
<protein>
    <recommendedName>
        <fullName evidence="4">SAP domain-containing protein</fullName>
    </recommendedName>
</protein>
<sequence>MAALLERIRVQKAEKVMALLQDAIRSQIRMDGEHKQRKSPHSSPKRSHEQAVDGVDDWIRRAPPTYNGQAISSYPKTREFWSSADFTKMSTRQLQAVADLLGVDLDGKKVALMARLQDWVNEPAILAHRRRIEKENRTREKVEASGGVFGFGNNFSGQLGLGHRDACAVPTEIMGLKGRKVTRVFTGFDADYAFALASTGEVYSWGGNGVGPTAFTPKQAKPDVNVIPLQHPPPPPLPSHRDTTFLYPSVVRHLRVEGVEMFACARVQGHVAAITTTGRCYTWGKNDYGELGAGHATNTNENPQPRPVEALAQAMVVAVGVGNSHTVAVTNAGKVYSWGAAWGGQLGLGVTKREGVFAERKLQMCFPSPTLLEIPVRVAHVSCGAAHSGLIAATGQLFMFGCGDGGRLGMGSNADMLSPTLVRALDNERVLQVCCSNWHTLCIAAPRQVASHGAGNATSASGWAYAFGSGLNGQLGLGKQKQALLPTKIPELIKRKMKCIDVKASSYHSCALAEDGSVFTWGRNSSGCLGRFTSETDSYEPDVVAKVKAWGYGPVTSGTHIDVVHDEIDRGVVACGCRFTLLVAAPWKGISKPAFTHMTDLNSRQKLAEGAPTEYVIDA</sequence>
<dbReference type="PANTHER" id="PTHR22870:SF155">
    <property type="entry name" value="E3 UBIQUITIN-PROTEIN LIGASE HERC1-RELATED"/>
    <property type="match status" value="1"/>
</dbReference>
<feature type="repeat" description="RCC1" evidence="2">
    <location>
        <begin position="333"/>
        <end position="394"/>
    </location>
</feature>
<gene>
    <name evidence="5" type="ORF">H257_01731</name>
</gene>
<dbReference type="STRING" id="112090.W4H3Y0"/>
<feature type="repeat" description="RCC1" evidence="2">
    <location>
        <begin position="516"/>
        <end position="568"/>
    </location>
</feature>
<dbReference type="PRINTS" id="PR00633">
    <property type="entry name" value="RCCNDNSATION"/>
</dbReference>
<dbReference type="PANTHER" id="PTHR22870">
    <property type="entry name" value="REGULATOR OF CHROMOSOME CONDENSATION"/>
    <property type="match status" value="1"/>
</dbReference>
<dbReference type="Gene3D" id="2.130.10.30">
    <property type="entry name" value="Regulator of chromosome condensation 1/beta-lactamase-inhibitor protein II"/>
    <property type="match status" value="3"/>
</dbReference>
<dbReference type="InterPro" id="IPR000408">
    <property type="entry name" value="Reg_chr_condens"/>
</dbReference>
<dbReference type="OrthoDB" id="8068875at2759"/>
<dbReference type="InterPro" id="IPR058923">
    <property type="entry name" value="RCC1-like_dom"/>
</dbReference>
<feature type="region of interest" description="Disordered" evidence="3">
    <location>
        <begin position="29"/>
        <end position="59"/>
    </location>
</feature>
<dbReference type="Pfam" id="PF25390">
    <property type="entry name" value="WD40_RLD"/>
    <property type="match status" value="1"/>
</dbReference>
<dbReference type="InterPro" id="IPR009091">
    <property type="entry name" value="RCC1/BLIP-II"/>
</dbReference>
<dbReference type="RefSeq" id="XP_009823376.1">
    <property type="nucleotide sequence ID" value="XM_009825074.1"/>
</dbReference>
<dbReference type="InterPro" id="IPR051210">
    <property type="entry name" value="Ub_ligase/GEF_domain"/>
</dbReference>
<dbReference type="EMBL" id="KI913116">
    <property type="protein sequence ID" value="ETV86577.1"/>
    <property type="molecule type" value="Genomic_DNA"/>
</dbReference>
<dbReference type="AlphaFoldDB" id="W4H3Y0"/>
<evidence type="ECO:0000313" key="5">
    <source>
        <dbReference type="EMBL" id="ETV86577.1"/>
    </source>
</evidence>
<dbReference type="GeneID" id="20803727"/>
<dbReference type="PROSITE" id="PS50012">
    <property type="entry name" value="RCC1_3"/>
    <property type="match status" value="6"/>
</dbReference>